<sequence>MKITYIHQYFSVHSGGTRSYEFAKHLSEKGHEVTIVTGTDAEADHGCGFTVKSTKTKYKNSFSFVQRIMAFLHFMLKSIWIGLREKDSDIVFATSTPLTVGVTGLFIAKVKRQKFVFEVRDVWPDIPIQLGFIKSKPVILLLKRLEHVIYKHADFIIVLSTGMKENLLGKGVPEEKLKVITNLANNQLTDRIVADRKEMEAKYPELTGKFLCIHPGTMGFVNGLDFILELALRFPDPDILYVLIGEGKEKEKLKSVKETLHLDNVLIWDNMPKEDVLKLVKYSGLGIMTVTGFKILEDNSANKFFDFLAAGKPILLNYEGWQKRLLEQHGAGKGFPYGSYEESFQFIKVMQSNETMQKKYGERAKQLAVHSFDSKKLANELLGVFEDVVKEGLVNEEAV</sequence>
<organism evidence="3 4">
    <name type="scientific">Fictibacillus marinisediminis</name>
    <dbReference type="NCBI Taxonomy" id="2878389"/>
    <lineage>
        <taxon>Bacteria</taxon>
        <taxon>Bacillati</taxon>
        <taxon>Bacillota</taxon>
        <taxon>Bacilli</taxon>
        <taxon>Bacillales</taxon>
        <taxon>Fictibacillaceae</taxon>
        <taxon>Fictibacillus</taxon>
    </lineage>
</organism>
<reference evidence="3" key="1">
    <citation type="submission" date="2021-09" db="EMBL/GenBank/DDBJ databases">
        <title>Genome analysis of Fictibacillus sp. KIGAM418 isolated from marine sediment.</title>
        <authorList>
            <person name="Seo M.-J."/>
            <person name="Cho E.-S."/>
            <person name="Hwang C.Y."/>
        </authorList>
    </citation>
    <scope>NUCLEOTIDE SEQUENCE</scope>
    <source>
        <strain evidence="3">KIGAM418</strain>
    </source>
</reference>
<protein>
    <submittedName>
        <fullName evidence="3">Glycosyltransferase family 4 protein</fullName>
    </submittedName>
</protein>
<dbReference type="SUPFAM" id="SSF53756">
    <property type="entry name" value="UDP-Glycosyltransferase/glycogen phosphorylase"/>
    <property type="match status" value="1"/>
</dbReference>
<evidence type="ECO:0000313" key="3">
    <source>
        <dbReference type="EMBL" id="MCK6258818.1"/>
    </source>
</evidence>
<evidence type="ECO:0000259" key="1">
    <source>
        <dbReference type="Pfam" id="PF00534"/>
    </source>
</evidence>
<evidence type="ECO:0000313" key="4">
    <source>
        <dbReference type="Proteomes" id="UP001139011"/>
    </source>
</evidence>
<feature type="domain" description="Glycosyl transferase family 1" evidence="1">
    <location>
        <begin position="195"/>
        <end position="366"/>
    </location>
</feature>
<gene>
    <name evidence="3" type="ORF">LCY76_19810</name>
</gene>
<dbReference type="GO" id="GO:0016757">
    <property type="term" value="F:glycosyltransferase activity"/>
    <property type="evidence" value="ECO:0007669"/>
    <property type="project" value="InterPro"/>
</dbReference>
<dbReference type="Pfam" id="PF00534">
    <property type="entry name" value="Glycos_transf_1"/>
    <property type="match status" value="1"/>
</dbReference>
<dbReference type="InterPro" id="IPR028098">
    <property type="entry name" value="Glyco_trans_4-like_N"/>
</dbReference>
<dbReference type="EMBL" id="JAIWJX010000002">
    <property type="protein sequence ID" value="MCK6258818.1"/>
    <property type="molecule type" value="Genomic_DNA"/>
</dbReference>
<dbReference type="PANTHER" id="PTHR12526:SF638">
    <property type="entry name" value="SPORE COAT PROTEIN SA"/>
    <property type="match status" value="1"/>
</dbReference>
<keyword evidence="4" id="KW-1185">Reference proteome</keyword>
<dbReference type="Proteomes" id="UP001139011">
    <property type="component" value="Unassembled WGS sequence"/>
</dbReference>
<name>A0A9X1XFS8_9BACL</name>
<evidence type="ECO:0000259" key="2">
    <source>
        <dbReference type="Pfam" id="PF13579"/>
    </source>
</evidence>
<dbReference type="Pfam" id="PF13579">
    <property type="entry name" value="Glyco_trans_4_4"/>
    <property type="match status" value="1"/>
</dbReference>
<dbReference type="Gene3D" id="3.40.50.2000">
    <property type="entry name" value="Glycogen Phosphorylase B"/>
    <property type="match status" value="2"/>
</dbReference>
<accession>A0A9X1XFS8</accession>
<dbReference type="PANTHER" id="PTHR12526">
    <property type="entry name" value="GLYCOSYLTRANSFERASE"/>
    <property type="match status" value="1"/>
</dbReference>
<dbReference type="CDD" id="cd03794">
    <property type="entry name" value="GT4_WbuB-like"/>
    <property type="match status" value="1"/>
</dbReference>
<dbReference type="RefSeq" id="WP_248254059.1">
    <property type="nucleotide sequence ID" value="NZ_JAIWJX010000002.1"/>
</dbReference>
<proteinExistence type="predicted"/>
<dbReference type="InterPro" id="IPR001296">
    <property type="entry name" value="Glyco_trans_1"/>
</dbReference>
<feature type="domain" description="Glycosyltransferase subfamily 4-like N-terminal" evidence="2">
    <location>
        <begin position="16"/>
        <end position="182"/>
    </location>
</feature>
<dbReference type="AlphaFoldDB" id="A0A9X1XFS8"/>
<comment type="caution">
    <text evidence="3">The sequence shown here is derived from an EMBL/GenBank/DDBJ whole genome shotgun (WGS) entry which is preliminary data.</text>
</comment>